<dbReference type="RefSeq" id="WP_075740478.1">
    <property type="nucleotide sequence ID" value="NZ_CP016076.1"/>
</dbReference>
<dbReference type="InterPro" id="IPR051554">
    <property type="entry name" value="Acetyltransferase_Eis"/>
</dbReference>
<dbReference type="NCBIfam" id="NF002367">
    <property type="entry name" value="PRK01346.1-4"/>
    <property type="match status" value="1"/>
</dbReference>
<dbReference type="Gene3D" id="3.30.1050.10">
    <property type="entry name" value="SCP2 sterol-binding domain"/>
    <property type="match status" value="1"/>
</dbReference>
<name>A0AAC9PS55_9PSEU</name>
<proteinExistence type="inferred from homology"/>
<evidence type="ECO:0000313" key="6">
    <source>
        <dbReference type="EMBL" id="APU14647.1"/>
    </source>
</evidence>
<feature type="active site" description="Proton donor" evidence="4">
    <location>
        <position position="124"/>
    </location>
</feature>
<evidence type="ECO:0000256" key="3">
    <source>
        <dbReference type="ARBA" id="ARBA00023315"/>
    </source>
</evidence>
<feature type="domain" description="N-acetyltransferase" evidence="5">
    <location>
        <begin position="4"/>
        <end position="152"/>
    </location>
</feature>
<feature type="binding site" evidence="4">
    <location>
        <begin position="119"/>
        <end position="120"/>
    </location>
    <ligand>
        <name>acetyl-CoA</name>
        <dbReference type="ChEBI" id="CHEBI:57288"/>
    </ligand>
</feature>
<dbReference type="InterPro" id="IPR022902">
    <property type="entry name" value="NAcTrfase_Eis"/>
</dbReference>
<dbReference type="HAMAP" id="MF_01812">
    <property type="entry name" value="Eis"/>
    <property type="match status" value="1"/>
</dbReference>
<feature type="binding site" evidence="4">
    <location>
        <begin position="91"/>
        <end position="96"/>
    </location>
    <ligand>
        <name>acetyl-CoA</name>
        <dbReference type="ChEBI" id="CHEBI:57288"/>
    </ligand>
</feature>
<evidence type="ECO:0000256" key="4">
    <source>
        <dbReference type="HAMAP-Rule" id="MF_01812"/>
    </source>
</evidence>
<evidence type="ECO:0000259" key="5">
    <source>
        <dbReference type="PROSITE" id="PS51186"/>
    </source>
</evidence>
<dbReference type="InterPro" id="IPR000182">
    <property type="entry name" value="GNAT_dom"/>
</dbReference>
<dbReference type="KEGG" id="acad:UA74_12945"/>
<protein>
    <submittedName>
        <fullName evidence="6">Acetyltransferase</fullName>
    </submittedName>
</protein>
<dbReference type="Pfam" id="PF17668">
    <property type="entry name" value="Acetyltransf_17"/>
    <property type="match status" value="1"/>
</dbReference>
<dbReference type="AlphaFoldDB" id="A0AAC9PS55"/>
<dbReference type="Pfam" id="PF13527">
    <property type="entry name" value="Acetyltransf_9"/>
    <property type="match status" value="1"/>
</dbReference>
<dbReference type="GO" id="GO:0030649">
    <property type="term" value="P:aminoglycoside antibiotic catabolic process"/>
    <property type="evidence" value="ECO:0007669"/>
    <property type="project" value="TreeGrafter"/>
</dbReference>
<accession>A0AAC9PS55</accession>
<dbReference type="SUPFAM" id="SSF55729">
    <property type="entry name" value="Acyl-CoA N-acyltransferases (Nat)"/>
    <property type="match status" value="1"/>
</dbReference>
<dbReference type="SUPFAM" id="SSF55718">
    <property type="entry name" value="SCP-like"/>
    <property type="match status" value="1"/>
</dbReference>
<evidence type="ECO:0000313" key="7">
    <source>
        <dbReference type="Proteomes" id="UP000185511"/>
    </source>
</evidence>
<feature type="active site" description="Proton acceptor; via carboxylate" evidence="4">
    <location>
        <position position="404"/>
    </location>
</feature>
<dbReference type="Gene3D" id="3.40.630.30">
    <property type="match status" value="2"/>
</dbReference>
<sequence length="404" mass="43235">MPDYQIRTLDDADIAAADALFLGTLHLPPTAAEQLDNLRPSYVPGRALGAFDGDELVGTAMSYPSALAVPGGAVPRMGAVSRIGVRADHTRRGILTALQRRQLSSLVEQGDVIATLRASEATIYGRFGYGVAERVRSITVNPSTAEIRPDLPRVGRTRLIDAAEAETLLPALYEQIGLRRPGMMTRPAGLWGIWRVRETKLDGLARTAVHTNADGVADGFVTYRAVKSGGFRAELRVEDLHGATPTAIRELWRFLIGLDLTAVIKAGSQPLDDPLEWSLVDRRAVGVDGVTDSTWLRLLDVSAALAARSYGDAEPVVIELVDDLLPANTGRYRVGADGARRTEATADLVMGVAALGALYLGDVAPSTLAENGLITWSGEPGQAALGRADRLFRTPTPPYCGTFF</sequence>
<gene>
    <name evidence="6" type="ORF">UA74_12945</name>
</gene>
<dbReference type="PANTHER" id="PTHR37817:SF1">
    <property type="entry name" value="N-ACETYLTRANSFERASE EIS"/>
    <property type="match status" value="1"/>
</dbReference>
<keyword evidence="7" id="KW-1185">Reference proteome</keyword>
<reference evidence="7" key="1">
    <citation type="submission" date="2016-06" db="EMBL/GenBank/DDBJ databases">
        <title>Complete genome sequence of Actinoalloteichus fjordicus DSM 46855 (=ADI127-17), type strain of the new species Actinoalloteichus fjordicus.</title>
        <authorList>
            <person name="Ruckert C."/>
            <person name="Nouioui I."/>
            <person name="Willmese J."/>
            <person name="van Wezel G."/>
            <person name="Klenk H.-P."/>
            <person name="Kalinowski J."/>
            <person name="Zotchev S.B."/>
        </authorList>
    </citation>
    <scope>NUCLEOTIDE SEQUENCE [LARGE SCALE GENOMIC DNA]</scope>
    <source>
        <strain evidence="7">ADI127-7</strain>
    </source>
</reference>
<dbReference type="EMBL" id="CP016076">
    <property type="protein sequence ID" value="APU14647.1"/>
    <property type="molecule type" value="Genomic_DNA"/>
</dbReference>
<dbReference type="GO" id="GO:0034069">
    <property type="term" value="F:aminoglycoside N-acetyltransferase activity"/>
    <property type="evidence" value="ECO:0007669"/>
    <property type="project" value="TreeGrafter"/>
</dbReference>
<evidence type="ECO:0000256" key="1">
    <source>
        <dbReference type="ARBA" id="ARBA00009213"/>
    </source>
</evidence>
<keyword evidence="2 4" id="KW-0808">Transferase</keyword>
<dbReference type="Proteomes" id="UP000185511">
    <property type="component" value="Chromosome"/>
</dbReference>
<dbReference type="PANTHER" id="PTHR37817">
    <property type="entry name" value="N-ACETYLTRANSFERASE EIS"/>
    <property type="match status" value="1"/>
</dbReference>
<dbReference type="InterPro" id="IPR041380">
    <property type="entry name" value="Acetyltransf_17"/>
</dbReference>
<dbReference type="PROSITE" id="PS51186">
    <property type="entry name" value="GNAT"/>
    <property type="match status" value="1"/>
</dbReference>
<feature type="binding site" evidence="4">
    <location>
        <begin position="83"/>
        <end position="85"/>
    </location>
    <ligand>
        <name>acetyl-CoA</name>
        <dbReference type="ChEBI" id="CHEBI:57288"/>
    </ligand>
</feature>
<organism evidence="6 7">
    <name type="scientific">Actinoalloteichus fjordicus</name>
    <dbReference type="NCBI Taxonomy" id="1612552"/>
    <lineage>
        <taxon>Bacteria</taxon>
        <taxon>Bacillati</taxon>
        <taxon>Actinomycetota</taxon>
        <taxon>Actinomycetes</taxon>
        <taxon>Pseudonocardiales</taxon>
        <taxon>Pseudonocardiaceae</taxon>
        <taxon>Actinoalloteichus</taxon>
    </lineage>
</organism>
<dbReference type="Pfam" id="PF13530">
    <property type="entry name" value="SCP2_2"/>
    <property type="match status" value="1"/>
</dbReference>
<dbReference type="InterPro" id="IPR016181">
    <property type="entry name" value="Acyl_CoA_acyltransferase"/>
</dbReference>
<dbReference type="InterPro" id="IPR036527">
    <property type="entry name" value="SCP2_sterol-bd_dom_sf"/>
</dbReference>
<comment type="subunit">
    <text evidence="4">Homohexamer; trimer of dimers.</text>
</comment>
<comment type="similarity">
    <text evidence="1 4">Belongs to the acetyltransferase Eis family.</text>
</comment>
<keyword evidence="3 4" id="KW-0012">Acyltransferase</keyword>
<evidence type="ECO:0000256" key="2">
    <source>
        <dbReference type="ARBA" id="ARBA00022679"/>
    </source>
</evidence>
<dbReference type="InterPro" id="IPR025559">
    <property type="entry name" value="Eis_dom"/>
</dbReference>